<dbReference type="InterPro" id="IPR013430">
    <property type="entry name" value="Toxin_antidote_HigA"/>
</dbReference>
<dbReference type="EMBL" id="UOET01000311">
    <property type="protein sequence ID" value="VAW29039.1"/>
    <property type="molecule type" value="Genomic_DNA"/>
</dbReference>
<organism evidence="3">
    <name type="scientific">hydrothermal vent metagenome</name>
    <dbReference type="NCBI Taxonomy" id="652676"/>
    <lineage>
        <taxon>unclassified sequences</taxon>
        <taxon>metagenomes</taxon>
        <taxon>ecological metagenomes</taxon>
    </lineage>
</organism>
<dbReference type="NCBIfam" id="TIGR02607">
    <property type="entry name" value="antidote_HigA"/>
    <property type="match status" value="1"/>
</dbReference>
<gene>
    <name evidence="3" type="ORF">MNBD_BACTEROID07-1073</name>
</gene>
<name>A0A3B0UWP7_9ZZZZ</name>
<dbReference type="InterPro" id="IPR010982">
    <property type="entry name" value="Lambda_DNA-bd_dom_sf"/>
</dbReference>
<dbReference type="GO" id="GO:0003677">
    <property type="term" value="F:DNA binding"/>
    <property type="evidence" value="ECO:0007669"/>
    <property type="project" value="UniProtKB-KW"/>
</dbReference>
<dbReference type="Gene3D" id="1.10.260.40">
    <property type="entry name" value="lambda repressor-like DNA-binding domains"/>
    <property type="match status" value="1"/>
</dbReference>
<dbReference type="InterPro" id="IPR001387">
    <property type="entry name" value="Cro/C1-type_HTH"/>
</dbReference>
<feature type="domain" description="HTH cro/C1-type" evidence="2">
    <location>
        <begin position="14"/>
        <end position="68"/>
    </location>
</feature>
<dbReference type="AlphaFoldDB" id="A0A3B0UWP7"/>
<dbReference type="PANTHER" id="PTHR36924">
    <property type="entry name" value="ANTITOXIN HIGA-1"/>
    <property type="match status" value="1"/>
</dbReference>
<evidence type="ECO:0000259" key="2">
    <source>
        <dbReference type="PROSITE" id="PS50943"/>
    </source>
</evidence>
<dbReference type="SUPFAM" id="SSF47413">
    <property type="entry name" value="lambda repressor-like DNA-binding domains"/>
    <property type="match status" value="1"/>
</dbReference>
<reference evidence="3" key="1">
    <citation type="submission" date="2018-06" db="EMBL/GenBank/DDBJ databases">
        <authorList>
            <person name="Zhirakovskaya E."/>
        </authorList>
    </citation>
    <scope>NUCLEOTIDE SEQUENCE</scope>
</reference>
<dbReference type="Pfam" id="PF01381">
    <property type="entry name" value="HTH_3"/>
    <property type="match status" value="1"/>
</dbReference>
<keyword evidence="1" id="KW-0238">DNA-binding</keyword>
<dbReference type="PROSITE" id="PS50943">
    <property type="entry name" value="HTH_CROC1"/>
    <property type="match status" value="1"/>
</dbReference>
<accession>A0A3B0UWP7</accession>
<dbReference type="CDD" id="cd00093">
    <property type="entry name" value="HTH_XRE"/>
    <property type="match status" value="1"/>
</dbReference>
<dbReference type="PANTHER" id="PTHR36924:SF1">
    <property type="entry name" value="ANTITOXIN HIGA-1"/>
    <property type="match status" value="1"/>
</dbReference>
<sequence>MIMSRTPIHPGQILKDELKEIGITATELSRQIKVPENRVPQIIAGKRNITADTALRLGKWFNMSPSFWLNLQKSYELRKAEQEIGKEIDTIPTRVKEPV</sequence>
<proteinExistence type="predicted"/>
<evidence type="ECO:0000256" key="1">
    <source>
        <dbReference type="ARBA" id="ARBA00023125"/>
    </source>
</evidence>
<protein>
    <recommendedName>
        <fullName evidence="2">HTH cro/C1-type domain-containing protein</fullName>
    </recommendedName>
</protein>
<evidence type="ECO:0000313" key="3">
    <source>
        <dbReference type="EMBL" id="VAW29039.1"/>
    </source>
</evidence>
<dbReference type="SMART" id="SM00530">
    <property type="entry name" value="HTH_XRE"/>
    <property type="match status" value="1"/>
</dbReference>